<dbReference type="InterPro" id="IPR038765">
    <property type="entry name" value="Papain-like_cys_pep_sf"/>
</dbReference>
<evidence type="ECO:0000256" key="3">
    <source>
        <dbReference type="ARBA" id="ARBA00022801"/>
    </source>
</evidence>
<keyword evidence="6" id="KW-1185">Reference proteome</keyword>
<dbReference type="SUPFAM" id="SSF54001">
    <property type="entry name" value="Cysteine proteinases"/>
    <property type="match status" value="1"/>
</dbReference>
<dbReference type="InterPro" id="IPR003653">
    <property type="entry name" value="Peptidase_C48_C"/>
</dbReference>
<protein>
    <recommendedName>
        <fullName evidence="4">Ubiquitin-like protease family profile domain-containing protein</fullName>
    </recommendedName>
</protein>
<sequence length="88" mass="9905">MIPALLNEVIPPEIRKPSGKQFSFRRRKGIPQNENPGDCGVYSAKYAECLALGVVFEGLSDRNVQALRLKMAAEIYDEVPDLYAQFNF</sequence>
<keyword evidence="3" id="KW-0378">Hydrolase</keyword>
<evidence type="ECO:0000313" key="6">
    <source>
        <dbReference type="Proteomes" id="UP001558713"/>
    </source>
</evidence>
<dbReference type="Proteomes" id="UP001558713">
    <property type="component" value="Unassembled WGS sequence"/>
</dbReference>
<dbReference type="GO" id="GO:0008233">
    <property type="term" value="F:peptidase activity"/>
    <property type="evidence" value="ECO:0007669"/>
    <property type="project" value="UniProtKB-KW"/>
</dbReference>
<feature type="domain" description="Ubiquitin-like protease family profile" evidence="4">
    <location>
        <begin position="1"/>
        <end position="79"/>
    </location>
</feature>
<comment type="caution">
    <text evidence="5">The sequence shown here is derived from an EMBL/GenBank/DDBJ whole genome shotgun (WGS) entry which is preliminary data.</text>
</comment>
<evidence type="ECO:0000256" key="2">
    <source>
        <dbReference type="ARBA" id="ARBA00022670"/>
    </source>
</evidence>
<evidence type="ECO:0000256" key="1">
    <source>
        <dbReference type="ARBA" id="ARBA00005234"/>
    </source>
</evidence>
<comment type="similarity">
    <text evidence="1">Belongs to the peptidase C48 family.</text>
</comment>
<keyword evidence="2" id="KW-0645">Protease</keyword>
<evidence type="ECO:0000313" key="5">
    <source>
        <dbReference type="EMBL" id="KAL1221238.1"/>
    </source>
</evidence>
<dbReference type="AlphaFoldDB" id="A0ABD1BVN6"/>
<name>A0ABD1BVN6_CARAN</name>
<reference evidence="5 6" key="1">
    <citation type="submission" date="2024-04" db="EMBL/GenBank/DDBJ databases">
        <title>Genome assembly C_amara_ONT_v2.</title>
        <authorList>
            <person name="Yant L."/>
            <person name="Moore C."/>
            <person name="Slenker M."/>
        </authorList>
    </citation>
    <scope>NUCLEOTIDE SEQUENCE [LARGE SCALE GENOMIC DNA]</scope>
    <source>
        <tissue evidence="5">Leaf</tissue>
    </source>
</reference>
<dbReference type="Pfam" id="PF02902">
    <property type="entry name" value="Peptidase_C48"/>
    <property type="match status" value="1"/>
</dbReference>
<dbReference type="Gene3D" id="3.40.395.10">
    <property type="entry name" value="Adenoviral Proteinase, Chain A"/>
    <property type="match status" value="1"/>
</dbReference>
<organism evidence="5 6">
    <name type="scientific">Cardamine amara subsp. amara</name>
    <dbReference type="NCBI Taxonomy" id="228776"/>
    <lineage>
        <taxon>Eukaryota</taxon>
        <taxon>Viridiplantae</taxon>
        <taxon>Streptophyta</taxon>
        <taxon>Embryophyta</taxon>
        <taxon>Tracheophyta</taxon>
        <taxon>Spermatophyta</taxon>
        <taxon>Magnoliopsida</taxon>
        <taxon>eudicotyledons</taxon>
        <taxon>Gunneridae</taxon>
        <taxon>Pentapetalae</taxon>
        <taxon>rosids</taxon>
        <taxon>malvids</taxon>
        <taxon>Brassicales</taxon>
        <taxon>Brassicaceae</taxon>
        <taxon>Cardamineae</taxon>
        <taxon>Cardamine</taxon>
    </lineage>
</organism>
<dbReference type="GO" id="GO:0006508">
    <property type="term" value="P:proteolysis"/>
    <property type="evidence" value="ECO:0007669"/>
    <property type="project" value="UniProtKB-KW"/>
</dbReference>
<evidence type="ECO:0000259" key="4">
    <source>
        <dbReference type="Pfam" id="PF02902"/>
    </source>
</evidence>
<accession>A0ABD1BVN6</accession>
<dbReference type="EMBL" id="JBANAX010000133">
    <property type="protein sequence ID" value="KAL1221238.1"/>
    <property type="molecule type" value="Genomic_DNA"/>
</dbReference>
<proteinExistence type="inferred from homology"/>
<gene>
    <name evidence="5" type="ORF">V5N11_022222</name>
</gene>